<feature type="domain" description="HNH nuclease" evidence="1">
    <location>
        <begin position="5"/>
        <end position="52"/>
    </location>
</feature>
<proteinExistence type="predicted"/>
<dbReference type="Proteomes" id="UP000273836">
    <property type="component" value="Segment"/>
</dbReference>
<protein>
    <submittedName>
        <fullName evidence="2">Homing endonuclease</fullName>
    </submittedName>
</protein>
<evidence type="ECO:0000313" key="3">
    <source>
        <dbReference type="Proteomes" id="UP000273836"/>
    </source>
</evidence>
<dbReference type="InterPro" id="IPR003615">
    <property type="entry name" value="HNH_nuc"/>
</dbReference>
<dbReference type="CDD" id="cd00085">
    <property type="entry name" value="HNHc"/>
    <property type="match status" value="1"/>
</dbReference>
<dbReference type="SMART" id="SM00497">
    <property type="entry name" value="IENR1"/>
    <property type="match status" value="1"/>
</dbReference>
<keyword evidence="2" id="KW-0540">Nuclease</keyword>
<dbReference type="GO" id="GO:0004519">
    <property type="term" value="F:endonuclease activity"/>
    <property type="evidence" value="ECO:0007669"/>
    <property type="project" value="UniProtKB-KW"/>
</dbReference>
<keyword evidence="2" id="KW-0255">Endonuclease</keyword>
<dbReference type="InterPro" id="IPR010896">
    <property type="entry name" value="NUMOD1"/>
</dbReference>
<organism evidence="2 3">
    <name type="scientific">Enterobacteria phage Aplg8</name>
    <dbReference type="NCBI Taxonomy" id="1651202"/>
    <lineage>
        <taxon>Viruses</taxon>
        <taxon>Duplodnaviria</taxon>
        <taxon>Heunggongvirae</taxon>
        <taxon>Uroviricota</taxon>
        <taxon>Caudoviricetes</taxon>
        <taxon>Pantevenvirales</taxon>
        <taxon>Straboviridae</taxon>
        <taxon>Tevenvirinae</taxon>
        <taxon>Tequatrovirus</taxon>
        <taxon>Tequatrovirus aplgate</taxon>
    </lineage>
</organism>
<evidence type="ECO:0000313" key="2">
    <source>
        <dbReference type="EMBL" id="ANZ50820.1"/>
    </source>
</evidence>
<accession>A0A384SXE6</accession>
<name>A0A384SXE6_9CAUD</name>
<dbReference type="EMBL" id="KT184308">
    <property type="protein sequence ID" value="ANZ50820.1"/>
    <property type="molecule type" value="Genomic_DNA"/>
</dbReference>
<reference evidence="2 3" key="1">
    <citation type="submission" date="2015-06" db="EMBL/GenBank/DDBJ databases">
        <title>Identification and characterization of nine bacteriophages able to infect non-O157 STEC.</title>
        <authorList>
            <person name="Farrokhzad K."/>
            <person name="Applegate B.M."/>
            <person name="Zhang J."/>
        </authorList>
    </citation>
    <scope>NUCLEOTIDE SEQUENCE [LARGE SCALE GENOMIC DNA]</scope>
</reference>
<dbReference type="Gene3D" id="1.10.10.10">
    <property type="entry name" value="Winged helix-like DNA-binding domain superfamily/Winged helix DNA-binding domain"/>
    <property type="match status" value="1"/>
</dbReference>
<dbReference type="GeneID" id="65054420"/>
<dbReference type="Pfam" id="PF07453">
    <property type="entry name" value="NUMOD1"/>
    <property type="match status" value="1"/>
</dbReference>
<dbReference type="InterPro" id="IPR003647">
    <property type="entry name" value="Intron_nuc_1_rpt"/>
</dbReference>
<dbReference type="InterPro" id="IPR036388">
    <property type="entry name" value="WH-like_DNA-bd_sf"/>
</dbReference>
<keyword evidence="3" id="KW-1185">Reference proteome</keyword>
<evidence type="ECO:0000259" key="1">
    <source>
        <dbReference type="SMART" id="SM00507"/>
    </source>
</evidence>
<keyword evidence="2" id="KW-0378">Hydrolase</keyword>
<dbReference type="RefSeq" id="YP_010066019.1">
    <property type="nucleotide sequence ID" value="NC_054902.1"/>
</dbReference>
<dbReference type="SUPFAM" id="SSF64496">
    <property type="entry name" value="DNA-binding domain of intron-encoded endonucleases"/>
    <property type="match status" value="1"/>
</dbReference>
<sequence length="248" mass="28664">MNYQKIYNDLISRAQAREPLSEYKETHHIVPKCMGGSDDKENLVELTAREHFIAHLLLCKINEGHFGLASALTLMATDKAGNRINNRLYSLHRKLFAKANSDFFKKYWKNNPHPRGMLGKHHKNETKQHVSNVNRYACPSIEIHKFSLDGDFIETFHSIAAASRSVNGNGSNIKYCAEGKFQYAYGFRWSYQLDAKFDKIQPRDYKGIRGKKWINNGSECTLIGKDDIIPPGWKRGRILKRKIYEHSF</sequence>
<dbReference type="KEGG" id="vg:65054420"/>
<dbReference type="SMART" id="SM00507">
    <property type="entry name" value="HNHc"/>
    <property type="match status" value="1"/>
</dbReference>